<feature type="domain" description="Molybdopterin oxidoreductase" evidence="9">
    <location>
        <begin position="2"/>
        <end position="427"/>
    </location>
</feature>
<dbReference type="GO" id="GO:0047111">
    <property type="term" value="F:formate dehydrogenase (cytochrome-c-553) activity"/>
    <property type="evidence" value="ECO:0007669"/>
    <property type="project" value="InterPro"/>
</dbReference>
<dbReference type="NCBIfam" id="TIGR01553">
    <property type="entry name" value="formate-DH-alph"/>
    <property type="match status" value="1"/>
</dbReference>
<dbReference type="CDD" id="cd02792">
    <property type="entry name" value="MopB_CT_Formate-Dh-Na-like"/>
    <property type="match status" value="1"/>
</dbReference>
<evidence type="ECO:0000256" key="3">
    <source>
        <dbReference type="ARBA" id="ARBA00010312"/>
    </source>
</evidence>
<dbReference type="PANTHER" id="PTHR43598:SF1">
    <property type="entry name" value="FORMATE DEHYDROGENASE-O MAJOR SUBUNIT"/>
    <property type="match status" value="1"/>
</dbReference>
<dbReference type="STRING" id="290397.Adeh_2088"/>
<keyword evidence="4" id="KW-0004">4Fe-4S</keyword>
<dbReference type="GO" id="GO:0030151">
    <property type="term" value="F:molybdenum ion binding"/>
    <property type="evidence" value="ECO:0007669"/>
    <property type="project" value="TreeGrafter"/>
</dbReference>
<dbReference type="GO" id="GO:0043546">
    <property type="term" value="F:molybdopterin cofactor binding"/>
    <property type="evidence" value="ECO:0007669"/>
    <property type="project" value="InterPro"/>
</dbReference>
<dbReference type="GO" id="GO:0030313">
    <property type="term" value="C:cell envelope"/>
    <property type="evidence" value="ECO:0007669"/>
    <property type="project" value="UniProtKB-SubCell"/>
</dbReference>
<organism evidence="11 12">
    <name type="scientific">Anaeromyxobacter dehalogenans (strain 2CP-C)</name>
    <dbReference type="NCBI Taxonomy" id="290397"/>
    <lineage>
        <taxon>Bacteria</taxon>
        <taxon>Pseudomonadati</taxon>
        <taxon>Myxococcota</taxon>
        <taxon>Myxococcia</taxon>
        <taxon>Myxococcales</taxon>
        <taxon>Cystobacterineae</taxon>
        <taxon>Anaeromyxobacteraceae</taxon>
        <taxon>Anaeromyxobacter</taxon>
    </lineage>
</organism>
<evidence type="ECO:0000256" key="1">
    <source>
        <dbReference type="ARBA" id="ARBA00001966"/>
    </source>
</evidence>
<reference evidence="11" key="1">
    <citation type="submission" date="2006-01" db="EMBL/GenBank/DDBJ databases">
        <title>Complete sequence of Anaeromyxobacter dehalogenans 2CP-C.</title>
        <authorList>
            <consortium name="US DOE Joint Genome Institute"/>
            <person name="Copeland A."/>
            <person name="Lucas S."/>
            <person name="Lapidus A."/>
            <person name="Barry K."/>
            <person name="Detter J.C."/>
            <person name="Glavina T."/>
            <person name="Hammon N."/>
            <person name="Israni S."/>
            <person name="Pitluck S."/>
            <person name="Brettin T."/>
            <person name="Bruce D."/>
            <person name="Han C."/>
            <person name="Tapia R."/>
            <person name="Gilna P."/>
            <person name="Kiss H."/>
            <person name="Schmutz J."/>
            <person name="Larimer F."/>
            <person name="Land M."/>
            <person name="Kyrpides N."/>
            <person name="Anderson I."/>
            <person name="Sanford R.A."/>
            <person name="Ritalahti K.M."/>
            <person name="Thomas H.S."/>
            <person name="Kirby J.R."/>
            <person name="Zhulin I.B."/>
            <person name="Loeffler F.E."/>
            <person name="Richardson P."/>
        </authorList>
    </citation>
    <scope>NUCLEOTIDE SEQUENCE</scope>
    <source>
        <strain evidence="11">2CP-C</strain>
    </source>
</reference>
<dbReference type="GO" id="GO:0009055">
    <property type="term" value="F:electron transfer activity"/>
    <property type="evidence" value="ECO:0007669"/>
    <property type="project" value="InterPro"/>
</dbReference>
<evidence type="ECO:0000259" key="9">
    <source>
        <dbReference type="Pfam" id="PF00384"/>
    </source>
</evidence>
<sequence>MTNGWADLQNAKVFLIEGSNAAENHVMAMKWIRKAQEKGAKVIHVDPRFNRTSSIADVFARIRPGSDIAFLSAVINHVLQKRLYDEAYVKLHTNALLVSKDEFGFDEGVFSGYDHEKHKYDNASWGYELDAARKPVKAKDLDDPRCVFSKLKQHFARYTPEVAEQISGVPAKQVVEIAELYANNRPGTILYALGMTQHTVGIQNIRCYGILQMLLGNIGVAGGGVNALRGEPNVQGACDMSVLHGYMFGYLNYPEHAHTTFKDWTKANGSFRAKMTANGLKAWFGENATPENEFGWAWLPKKSAKKDYSIYGILDAAYAGQMKVLWALGQNPMVTNPNLSYVHDALSKLDMLVVQELWETETAAFWQRPGTDPKAIQTEVLLLPAAYFMEKEGTITGSGRMVQWRHAAVKPPGQAKTDIEIIDAVYRKVRGLYAGSADPKDAPLAKAAWDYRAESLAEDVLKEINGRVHRDVTLPDGKVLKAGDMVGGIGQLQADGSTSSGVWLYAGVFAGGKNLSKRRDSSDKSGIGFYKDFAWSWPGNMKILYNRASCDANGKPWPGTIPIIAWDETEKKWKGKDTPDVPDATKGPDTPEGQRAFRMNAEGLGRLMAAPYKSFKEAKDELPIDSSYVPKDGPFPEHYEPVESPVANVMHPKVQTNPCLKYPRVKAKQPIGTSKDFPYVLMTSSIAEHWCAGSTTRNVPWLNELFPEPVIELPEKLAAKLTIRSGDKVKVTSARGDVTVKAVVTKRMQVMKIAGQEVPVVWMPYNWGFKGLSTGPSTNYLTIDAVDPGAGTQETKACLVDVARVEEAVASR</sequence>
<feature type="domain" description="Molybdopterin dinucleotide-binding" evidence="10">
    <location>
        <begin position="680"/>
        <end position="798"/>
    </location>
</feature>
<evidence type="ECO:0000256" key="4">
    <source>
        <dbReference type="ARBA" id="ARBA00022485"/>
    </source>
</evidence>
<comment type="cofactor">
    <cofactor evidence="1">
        <name>[4Fe-4S] cluster</name>
        <dbReference type="ChEBI" id="CHEBI:49883"/>
    </cofactor>
</comment>
<gene>
    <name evidence="11" type="ordered locus">Adeh_2088</name>
</gene>
<keyword evidence="7 11" id="KW-0560">Oxidoreductase</keyword>
<feature type="region of interest" description="Disordered" evidence="8">
    <location>
        <begin position="572"/>
        <end position="595"/>
    </location>
</feature>
<dbReference type="HOGENOM" id="CLU_000422_1_2_7"/>
<evidence type="ECO:0000313" key="12">
    <source>
        <dbReference type="Proteomes" id="UP000001935"/>
    </source>
</evidence>
<dbReference type="SUPFAM" id="SSF50692">
    <property type="entry name" value="ADC-like"/>
    <property type="match status" value="1"/>
</dbReference>
<dbReference type="Proteomes" id="UP000001935">
    <property type="component" value="Chromosome"/>
</dbReference>
<evidence type="ECO:0000256" key="2">
    <source>
        <dbReference type="ARBA" id="ARBA00004196"/>
    </source>
</evidence>
<evidence type="ECO:0000259" key="10">
    <source>
        <dbReference type="Pfam" id="PF01568"/>
    </source>
</evidence>
<dbReference type="InterPro" id="IPR006657">
    <property type="entry name" value="MoPterin_dinucl-bd_dom"/>
</dbReference>
<evidence type="ECO:0000256" key="8">
    <source>
        <dbReference type="SAM" id="MobiDB-lite"/>
    </source>
</evidence>
<dbReference type="GO" id="GO:0009061">
    <property type="term" value="P:anaerobic respiration"/>
    <property type="evidence" value="ECO:0007669"/>
    <property type="project" value="TreeGrafter"/>
</dbReference>
<comment type="subcellular location">
    <subcellularLocation>
        <location evidence="2">Cell envelope</location>
    </subcellularLocation>
</comment>
<dbReference type="SUPFAM" id="SSF53706">
    <property type="entry name" value="Formate dehydrogenase/DMSO reductase, domains 1-3"/>
    <property type="match status" value="1"/>
</dbReference>
<dbReference type="Pfam" id="PF01568">
    <property type="entry name" value="Molydop_binding"/>
    <property type="match status" value="1"/>
</dbReference>
<dbReference type="eggNOG" id="COG3383">
    <property type="taxonomic scope" value="Bacteria"/>
</dbReference>
<dbReference type="InterPro" id="IPR009010">
    <property type="entry name" value="Asp_de-COase-like_dom_sf"/>
</dbReference>
<dbReference type="InterPro" id="IPR006656">
    <property type="entry name" value="Mopterin_OxRdtase"/>
</dbReference>
<evidence type="ECO:0000256" key="5">
    <source>
        <dbReference type="ARBA" id="ARBA00022723"/>
    </source>
</evidence>
<dbReference type="PANTHER" id="PTHR43598">
    <property type="entry name" value="TUNGSTEN-CONTAINING FORMYLMETHANOFURAN DEHYDROGENASE 2 SUBUNIT B"/>
    <property type="match status" value="1"/>
</dbReference>
<dbReference type="Gene3D" id="3.40.50.740">
    <property type="match status" value="1"/>
</dbReference>
<name>Q2IJM4_ANADE</name>
<keyword evidence="4" id="KW-0411">Iron-sulfur</keyword>
<comment type="similarity">
    <text evidence="3">Belongs to the prokaryotic molybdopterin-containing oxidoreductase family.</text>
</comment>
<dbReference type="Pfam" id="PF00384">
    <property type="entry name" value="Molybdopterin"/>
    <property type="match status" value="1"/>
</dbReference>
<evidence type="ECO:0000256" key="7">
    <source>
        <dbReference type="ARBA" id="ARBA00023002"/>
    </source>
</evidence>
<evidence type="ECO:0000256" key="6">
    <source>
        <dbReference type="ARBA" id="ARBA00022764"/>
    </source>
</evidence>
<dbReference type="eggNOG" id="COG0243">
    <property type="taxonomic scope" value="Bacteria"/>
</dbReference>
<dbReference type="AlphaFoldDB" id="Q2IJM4"/>
<protein>
    <submittedName>
        <fullName evidence="11">Formate dehydrogenase (Quinone-dependent) catalytic subunit</fullName>
        <ecNumber evidence="11">1.2.1.2</ecNumber>
    </submittedName>
</protein>
<evidence type="ECO:0000313" key="11">
    <source>
        <dbReference type="EMBL" id="ABC81858.1"/>
    </source>
</evidence>
<proteinExistence type="inferred from homology"/>
<dbReference type="InterPro" id="IPR006443">
    <property type="entry name" value="Formate-DH-alph_fdnG"/>
</dbReference>
<keyword evidence="5" id="KW-0479">Metal-binding</keyword>
<keyword evidence="4" id="KW-0408">Iron</keyword>
<dbReference type="EC" id="1.2.1.2" evidence="11"/>
<dbReference type="GO" id="GO:0008863">
    <property type="term" value="F:formate dehydrogenase (NAD+) activity"/>
    <property type="evidence" value="ECO:0007669"/>
    <property type="project" value="InterPro"/>
</dbReference>
<accession>Q2IJM4</accession>
<dbReference type="EMBL" id="CP000251">
    <property type="protein sequence ID" value="ABC81858.1"/>
    <property type="molecule type" value="Genomic_DNA"/>
</dbReference>
<keyword evidence="6" id="KW-0574">Periplasm</keyword>
<dbReference type="Gene3D" id="3.40.228.10">
    <property type="entry name" value="Dimethylsulfoxide Reductase, domain 2"/>
    <property type="match status" value="2"/>
</dbReference>
<dbReference type="Gene3D" id="2.40.40.20">
    <property type="match status" value="1"/>
</dbReference>
<dbReference type="KEGG" id="ade:Adeh_2088"/>
<dbReference type="GO" id="GO:0051539">
    <property type="term" value="F:4 iron, 4 sulfur cluster binding"/>
    <property type="evidence" value="ECO:0007669"/>
    <property type="project" value="UniProtKB-KW"/>
</dbReference>